<dbReference type="RefSeq" id="XP_030375678.1">
    <property type="nucleotide sequence ID" value="XM_030519818.1"/>
</dbReference>
<evidence type="ECO:0000313" key="9">
    <source>
        <dbReference type="RefSeq" id="XP_030388280.1"/>
    </source>
</evidence>
<protein>
    <submittedName>
        <fullName evidence="4 5">Zinc finger CCHC domain-containing protein 7-like</fullName>
    </submittedName>
</protein>
<dbReference type="OrthoDB" id="8068065at2759"/>
<dbReference type="RefSeq" id="XP_030383019.1">
    <property type="nucleotide sequence ID" value="XM_030527159.1"/>
</dbReference>
<dbReference type="SUPFAM" id="SSF57756">
    <property type="entry name" value="Retrovirus zinc finger-like domains"/>
    <property type="match status" value="1"/>
</dbReference>
<feature type="domain" description="CCHC-type" evidence="2">
    <location>
        <begin position="94"/>
        <end position="109"/>
    </location>
</feature>
<dbReference type="AlphaFoldDB" id="A0A6J2U3N4"/>
<evidence type="ECO:0000313" key="3">
    <source>
        <dbReference type="Proteomes" id="UP000504634"/>
    </source>
</evidence>
<gene>
    <name evidence="8" type="primary">LOC115630549</name>
    <name evidence="4" type="synonym">LOC115624520</name>
    <name evidence="5" type="synonym">LOC115624912</name>
    <name evidence="6" type="synonym">LOC115624963</name>
    <name evidence="7" type="synonym">LOC115630026</name>
    <name evidence="9" type="synonym">LOC115634591</name>
</gene>
<dbReference type="Proteomes" id="UP000504634">
    <property type="component" value="Unplaced"/>
</dbReference>
<evidence type="ECO:0000256" key="1">
    <source>
        <dbReference type="PROSITE-ProRule" id="PRU00047"/>
    </source>
</evidence>
<sequence length="120" mass="13599">MTLSREINVDDDELLDQMIEGIPLESLRVQARIQCFSDPTHMLRAFANVRLPVRPKMSDGPENKYEDNVRCANCNCRGHFANVCKKAKRERGSCYACGKLGHLVAQCPERKSVVKNNYNA</sequence>
<dbReference type="RefSeq" id="XP_030382522.1">
    <property type="nucleotide sequence ID" value="XM_030526662.1"/>
</dbReference>
<dbReference type="Pfam" id="PF00098">
    <property type="entry name" value="zf-CCHC"/>
    <property type="match status" value="1"/>
</dbReference>
<dbReference type="GeneID" id="115630549"/>
<keyword evidence="3" id="KW-1185">Reference proteome</keyword>
<name>A0A6J2U3N4_DROLE</name>
<evidence type="ECO:0000313" key="7">
    <source>
        <dbReference type="RefSeq" id="XP_030382522.1"/>
    </source>
</evidence>
<evidence type="ECO:0000259" key="2">
    <source>
        <dbReference type="PROSITE" id="PS50158"/>
    </source>
</evidence>
<organism evidence="3 8">
    <name type="scientific">Drosophila lebanonensis</name>
    <name type="common">Fruit fly</name>
    <name type="synonym">Scaptodrosophila lebanonensis</name>
    <dbReference type="NCBI Taxonomy" id="7225"/>
    <lineage>
        <taxon>Eukaryota</taxon>
        <taxon>Metazoa</taxon>
        <taxon>Ecdysozoa</taxon>
        <taxon>Arthropoda</taxon>
        <taxon>Hexapoda</taxon>
        <taxon>Insecta</taxon>
        <taxon>Pterygota</taxon>
        <taxon>Neoptera</taxon>
        <taxon>Endopterygota</taxon>
        <taxon>Diptera</taxon>
        <taxon>Brachycera</taxon>
        <taxon>Muscomorpha</taxon>
        <taxon>Ephydroidea</taxon>
        <taxon>Drosophilidae</taxon>
        <taxon>Scaptodrosophila</taxon>
    </lineage>
</organism>
<evidence type="ECO:0000313" key="4">
    <source>
        <dbReference type="RefSeq" id="XP_030375099.1"/>
    </source>
</evidence>
<dbReference type="GO" id="GO:0008270">
    <property type="term" value="F:zinc ion binding"/>
    <property type="evidence" value="ECO:0007669"/>
    <property type="project" value="UniProtKB-KW"/>
</dbReference>
<proteinExistence type="predicted"/>
<dbReference type="InterPro" id="IPR001878">
    <property type="entry name" value="Znf_CCHC"/>
</dbReference>
<evidence type="ECO:0000313" key="8">
    <source>
        <dbReference type="RefSeq" id="XP_030383019.1"/>
    </source>
</evidence>
<evidence type="ECO:0000313" key="6">
    <source>
        <dbReference type="RefSeq" id="XP_030375678.1"/>
    </source>
</evidence>
<keyword evidence="1" id="KW-0479">Metal-binding</keyword>
<dbReference type="SMART" id="SM00343">
    <property type="entry name" value="ZnF_C2HC"/>
    <property type="match status" value="2"/>
</dbReference>
<keyword evidence="1" id="KW-0863">Zinc-finger</keyword>
<dbReference type="InterPro" id="IPR036875">
    <property type="entry name" value="Znf_CCHC_sf"/>
</dbReference>
<accession>A0A6J2U3N4</accession>
<dbReference type="RefSeq" id="XP_030388280.1">
    <property type="nucleotide sequence ID" value="XM_030532420.1"/>
</dbReference>
<dbReference type="GO" id="GO:0003676">
    <property type="term" value="F:nucleic acid binding"/>
    <property type="evidence" value="ECO:0007669"/>
    <property type="project" value="InterPro"/>
</dbReference>
<dbReference type="Gene3D" id="4.10.60.10">
    <property type="entry name" value="Zinc finger, CCHC-type"/>
    <property type="match status" value="1"/>
</dbReference>
<evidence type="ECO:0000313" key="5">
    <source>
        <dbReference type="RefSeq" id="XP_030375621.1"/>
    </source>
</evidence>
<dbReference type="RefSeq" id="XP_030375621.1">
    <property type="nucleotide sequence ID" value="XM_030519761.1"/>
</dbReference>
<keyword evidence="1" id="KW-0862">Zinc</keyword>
<reference evidence="4 5" key="1">
    <citation type="submission" date="2025-04" db="UniProtKB">
        <authorList>
            <consortium name="RefSeq"/>
        </authorList>
    </citation>
    <scope>IDENTIFICATION</scope>
    <source>
        <strain evidence="4 5">11010-0011.00</strain>
        <tissue evidence="4 5">Whole body</tissue>
    </source>
</reference>
<dbReference type="PROSITE" id="PS50158">
    <property type="entry name" value="ZF_CCHC"/>
    <property type="match status" value="1"/>
</dbReference>
<dbReference type="RefSeq" id="XP_030375099.1">
    <property type="nucleotide sequence ID" value="XM_030519239.1"/>
</dbReference>